<feature type="transmembrane region" description="Helical" evidence="6">
    <location>
        <begin position="74"/>
        <end position="92"/>
    </location>
</feature>
<proteinExistence type="predicted"/>
<dbReference type="GO" id="GO:0005886">
    <property type="term" value="C:plasma membrane"/>
    <property type="evidence" value="ECO:0007669"/>
    <property type="project" value="UniProtKB-SubCell"/>
</dbReference>
<dbReference type="AlphaFoldDB" id="A0A3P7P0P4"/>
<evidence type="ECO:0000256" key="2">
    <source>
        <dbReference type="ARBA" id="ARBA00022475"/>
    </source>
</evidence>
<sequence>MKLLNYILINKEARLFDTKEFLLKAFVAVLIGSFVGESIPYVSKDMISVLFGMMLTLEPVNLTGIRSGFKQVEASVIGALITGIILSVLGYNPWSVALSVTVTLYVSLVINWRQFSVVAVFTSIYMAQYVQLDLLGNPSEFETFKLRITALITGVAIAMFVNLLFSLMGYKHMMEKRIFHLLEQISKKTKAIYQMLSLHNYEDAHKIMKDYGDLFNNLNWINGTIMDYQKDFFTFKNEQKSVKLEKIIKMTTLLREMSHITYDICFRLSKGDHGYKEPEFVECFEHILHRMDQLLEKLDCIIHNKDVTSVIVVGSRDKSHETLKLLNENIEHMDHLLTHYL</sequence>
<protein>
    <recommendedName>
        <fullName evidence="9">FUSC family protein</fullName>
    </recommendedName>
</protein>
<keyword evidence="3 6" id="KW-0812">Transmembrane</keyword>
<accession>A0A3P7P0P4</accession>
<keyword evidence="8" id="KW-1185">Reference proteome</keyword>
<evidence type="ECO:0000256" key="3">
    <source>
        <dbReference type="ARBA" id="ARBA00022692"/>
    </source>
</evidence>
<evidence type="ECO:0000256" key="1">
    <source>
        <dbReference type="ARBA" id="ARBA00004651"/>
    </source>
</evidence>
<evidence type="ECO:0000313" key="7">
    <source>
        <dbReference type="EMBL" id="VDN48765.1"/>
    </source>
</evidence>
<evidence type="ECO:0000256" key="6">
    <source>
        <dbReference type="SAM" id="Phobius"/>
    </source>
</evidence>
<organism evidence="7 8">
    <name type="scientific">Petrocella atlantisensis</name>
    <dbReference type="NCBI Taxonomy" id="2173034"/>
    <lineage>
        <taxon>Bacteria</taxon>
        <taxon>Bacillati</taxon>
        <taxon>Bacillota</taxon>
        <taxon>Clostridia</taxon>
        <taxon>Lachnospirales</taxon>
        <taxon>Vallitaleaceae</taxon>
        <taxon>Petrocella</taxon>
    </lineage>
</organism>
<dbReference type="KEGG" id="cbar:PATL70BA_2858"/>
<dbReference type="RefSeq" id="WP_172596248.1">
    <property type="nucleotide sequence ID" value="NZ_LR130778.1"/>
</dbReference>
<feature type="transmembrane region" description="Helical" evidence="6">
    <location>
        <begin position="21"/>
        <end position="43"/>
    </location>
</feature>
<keyword evidence="5 6" id="KW-0472">Membrane</keyword>
<name>A0A3P7P0P4_9FIRM</name>
<dbReference type="EMBL" id="LR130778">
    <property type="protein sequence ID" value="VDN48765.1"/>
    <property type="molecule type" value="Genomic_DNA"/>
</dbReference>
<dbReference type="Proteomes" id="UP000279029">
    <property type="component" value="Chromosome"/>
</dbReference>
<dbReference type="Pfam" id="PF06081">
    <property type="entry name" value="ArAE_1"/>
    <property type="match status" value="1"/>
</dbReference>
<comment type="subcellular location">
    <subcellularLocation>
        <location evidence="1">Cell membrane</location>
        <topology evidence="1">Multi-pass membrane protein</topology>
    </subcellularLocation>
</comment>
<feature type="transmembrane region" description="Helical" evidence="6">
    <location>
        <begin position="148"/>
        <end position="170"/>
    </location>
</feature>
<evidence type="ECO:0000256" key="5">
    <source>
        <dbReference type="ARBA" id="ARBA00023136"/>
    </source>
</evidence>
<keyword evidence="2" id="KW-1003">Cell membrane</keyword>
<keyword evidence="4 6" id="KW-1133">Transmembrane helix</keyword>
<evidence type="ECO:0000256" key="4">
    <source>
        <dbReference type="ARBA" id="ARBA00022989"/>
    </source>
</evidence>
<feature type="transmembrane region" description="Helical" evidence="6">
    <location>
        <begin position="104"/>
        <end position="128"/>
    </location>
</feature>
<dbReference type="InterPro" id="IPR010343">
    <property type="entry name" value="ArAE_1"/>
</dbReference>
<evidence type="ECO:0008006" key="9">
    <source>
        <dbReference type="Google" id="ProtNLM"/>
    </source>
</evidence>
<evidence type="ECO:0000313" key="8">
    <source>
        <dbReference type="Proteomes" id="UP000279029"/>
    </source>
</evidence>
<reference evidence="7 8" key="1">
    <citation type="submission" date="2018-09" db="EMBL/GenBank/DDBJ databases">
        <authorList>
            <person name="Postec A."/>
        </authorList>
    </citation>
    <scope>NUCLEOTIDE SEQUENCE [LARGE SCALE GENOMIC DNA]</scope>
    <source>
        <strain evidence="7">70B-A</strain>
    </source>
</reference>
<gene>
    <name evidence="7" type="ORF">PATL70BA_2858</name>
</gene>